<organism evidence="5 6">
    <name type="scientific">Eubacterium uniforme</name>
    <dbReference type="NCBI Taxonomy" id="39495"/>
    <lineage>
        <taxon>Bacteria</taxon>
        <taxon>Bacillati</taxon>
        <taxon>Bacillota</taxon>
        <taxon>Clostridia</taxon>
        <taxon>Eubacteriales</taxon>
        <taxon>Eubacteriaceae</taxon>
        <taxon>Eubacterium</taxon>
    </lineage>
</organism>
<dbReference type="RefSeq" id="WP_078765369.1">
    <property type="nucleotide sequence ID" value="NZ_FUXZ01000003.1"/>
</dbReference>
<name>A0A1T4V993_9FIRM</name>
<dbReference type="GO" id="GO:0003700">
    <property type="term" value="F:DNA-binding transcription factor activity"/>
    <property type="evidence" value="ECO:0007669"/>
    <property type="project" value="InterPro"/>
</dbReference>
<dbReference type="STRING" id="39495.SAMN02745111_00477"/>
<dbReference type="InterPro" id="IPR018062">
    <property type="entry name" value="HTH_AraC-typ_CS"/>
</dbReference>
<dbReference type="PANTHER" id="PTHR43280">
    <property type="entry name" value="ARAC-FAMILY TRANSCRIPTIONAL REGULATOR"/>
    <property type="match status" value="1"/>
</dbReference>
<keyword evidence="2" id="KW-0238">DNA-binding</keyword>
<sequence>MNESVKEKIELFVENKEFDTFTQSNMSLLIPISKIGKDSEVFNDKLGFYRIVIDFNLQAKHHNHYVSIICSPYIKFHEELSNDYYVILIEKDFFEQIYFMYDVDSKVIPKYDNIYVEICNDILKYLNMFAFESSKSMPNSNVTIGAHETLIGHWIIRSMLGESVDMRAISSDYSVARAQHYIEQHYSEKITVEQLARLTYISSSSLSHKFKSEIGVSPIDYLLEVRLQKAQNMMRRKNVSLTDVAESCGFSSLSHFSKYFTDKMGMSPTEYQKHYV</sequence>
<evidence type="ECO:0000313" key="5">
    <source>
        <dbReference type="EMBL" id="SKA61483.1"/>
    </source>
</evidence>
<dbReference type="Pfam" id="PF12833">
    <property type="entry name" value="HTH_18"/>
    <property type="match status" value="1"/>
</dbReference>
<reference evidence="5 6" key="1">
    <citation type="submission" date="2017-02" db="EMBL/GenBank/DDBJ databases">
        <authorList>
            <person name="Peterson S.W."/>
        </authorList>
    </citation>
    <scope>NUCLEOTIDE SEQUENCE [LARGE SCALE GENOMIC DNA]</scope>
    <source>
        <strain evidence="5 6">ATCC 35992</strain>
    </source>
</reference>
<dbReference type="Gene3D" id="1.10.10.60">
    <property type="entry name" value="Homeodomain-like"/>
    <property type="match status" value="2"/>
</dbReference>
<evidence type="ECO:0000256" key="3">
    <source>
        <dbReference type="ARBA" id="ARBA00023163"/>
    </source>
</evidence>
<dbReference type="GO" id="GO:0043565">
    <property type="term" value="F:sequence-specific DNA binding"/>
    <property type="evidence" value="ECO:0007669"/>
    <property type="project" value="InterPro"/>
</dbReference>
<dbReference type="SMART" id="SM00342">
    <property type="entry name" value="HTH_ARAC"/>
    <property type="match status" value="1"/>
</dbReference>
<dbReference type="PROSITE" id="PS00041">
    <property type="entry name" value="HTH_ARAC_FAMILY_1"/>
    <property type="match status" value="1"/>
</dbReference>
<dbReference type="PRINTS" id="PR00032">
    <property type="entry name" value="HTHARAC"/>
</dbReference>
<evidence type="ECO:0000256" key="1">
    <source>
        <dbReference type="ARBA" id="ARBA00023015"/>
    </source>
</evidence>
<evidence type="ECO:0000259" key="4">
    <source>
        <dbReference type="PROSITE" id="PS01124"/>
    </source>
</evidence>
<dbReference type="PANTHER" id="PTHR43280:SF28">
    <property type="entry name" value="HTH-TYPE TRANSCRIPTIONAL ACTIVATOR RHAS"/>
    <property type="match status" value="1"/>
</dbReference>
<accession>A0A1T4V993</accession>
<keyword evidence="6" id="KW-1185">Reference proteome</keyword>
<dbReference type="InterPro" id="IPR009057">
    <property type="entry name" value="Homeodomain-like_sf"/>
</dbReference>
<dbReference type="Proteomes" id="UP000190814">
    <property type="component" value="Unassembled WGS sequence"/>
</dbReference>
<protein>
    <submittedName>
        <fullName evidence="5">Helix-turn-helix domain-containing protein</fullName>
    </submittedName>
</protein>
<dbReference type="AlphaFoldDB" id="A0A1T4V993"/>
<evidence type="ECO:0000256" key="2">
    <source>
        <dbReference type="ARBA" id="ARBA00023125"/>
    </source>
</evidence>
<evidence type="ECO:0000313" key="6">
    <source>
        <dbReference type="Proteomes" id="UP000190814"/>
    </source>
</evidence>
<keyword evidence="1" id="KW-0805">Transcription regulation</keyword>
<keyword evidence="3" id="KW-0804">Transcription</keyword>
<dbReference type="SUPFAM" id="SSF46689">
    <property type="entry name" value="Homeodomain-like"/>
    <property type="match status" value="2"/>
</dbReference>
<gene>
    <name evidence="5" type="ORF">SAMN02745111_00477</name>
</gene>
<dbReference type="EMBL" id="FUXZ01000003">
    <property type="protein sequence ID" value="SKA61483.1"/>
    <property type="molecule type" value="Genomic_DNA"/>
</dbReference>
<dbReference type="InterPro" id="IPR020449">
    <property type="entry name" value="Tscrpt_reg_AraC-type_HTH"/>
</dbReference>
<dbReference type="PROSITE" id="PS01124">
    <property type="entry name" value="HTH_ARAC_FAMILY_2"/>
    <property type="match status" value="1"/>
</dbReference>
<dbReference type="OrthoDB" id="9794370at2"/>
<feature type="domain" description="HTH araC/xylS-type" evidence="4">
    <location>
        <begin position="176"/>
        <end position="274"/>
    </location>
</feature>
<proteinExistence type="predicted"/>
<dbReference type="InterPro" id="IPR018060">
    <property type="entry name" value="HTH_AraC"/>
</dbReference>